<keyword evidence="1" id="KW-1133">Transmembrane helix</keyword>
<dbReference type="RefSeq" id="WP_214787583.1">
    <property type="nucleotide sequence ID" value="NZ_JANIEL010000020.1"/>
</dbReference>
<keyword evidence="1" id="KW-0812">Transmembrane</keyword>
<keyword evidence="3" id="KW-1185">Reference proteome</keyword>
<evidence type="ECO:0000313" key="2">
    <source>
        <dbReference type="EMBL" id="MFC7389589.1"/>
    </source>
</evidence>
<comment type="caution">
    <text evidence="2">The sequence shown here is derived from an EMBL/GenBank/DDBJ whole genome shotgun (WGS) entry which is preliminary data.</text>
</comment>
<dbReference type="Proteomes" id="UP001596439">
    <property type="component" value="Unassembled WGS sequence"/>
</dbReference>
<feature type="transmembrane region" description="Helical" evidence="1">
    <location>
        <begin position="37"/>
        <end position="57"/>
    </location>
</feature>
<name>A0ABW2PJM2_9BACL</name>
<evidence type="ECO:0000256" key="1">
    <source>
        <dbReference type="SAM" id="Phobius"/>
    </source>
</evidence>
<protein>
    <submittedName>
        <fullName evidence="2">Uncharacterized protein</fullName>
    </submittedName>
</protein>
<dbReference type="EMBL" id="JBHTCE010000001">
    <property type="protein sequence ID" value="MFC7389589.1"/>
    <property type="molecule type" value="Genomic_DNA"/>
</dbReference>
<reference evidence="3" key="1">
    <citation type="journal article" date="2019" name="Int. J. Syst. Evol. Microbiol.">
        <title>The Global Catalogue of Microorganisms (GCM) 10K type strain sequencing project: providing services to taxonomists for standard genome sequencing and annotation.</title>
        <authorList>
            <consortium name="The Broad Institute Genomics Platform"/>
            <consortium name="The Broad Institute Genome Sequencing Center for Infectious Disease"/>
            <person name="Wu L."/>
            <person name="Ma J."/>
        </authorList>
    </citation>
    <scope>NUCLEOTIDE SEQUENCE [LARGE SCALE GENOMIC DNA]</scope>
    <source>
        <strain evidence="3">CCUG 55590</strain>
    </source>
</reference>
<feature type="transmembrane region" description="Helical" evidence="1">
    <location>
        <begin position="77"/>
        <end position="101"/>
    </location>
</feature>
<sequence length="110" mass="12192">MSAYVNITEVGMFLLVGLLFILLNLVLLVKRYTRARFAMLSILAASVWPALMIVLSVEQLSVIDQLTSGEWTLDAALAWGVVLSTTLMTIIPAGVFLYRLVTISRLHSEH</sequence>
<feature type="transmembrane region" description="Helical" evidence="1">
    <location>
        <begin position="12"/>
        <end position="30"/>
    </location>
</feature>
<keyword evidence="1" id="KW-0472">Membrane</keyword>
<accession>A0ABW2PJM2</accession>
<evidence type="ECO:0000313" key="3">
    <source>
        <dbReference type="Proteomes" id="UP001596439"/>
    </source>
</evidence>
<proteinExistence type="predicted"/>
<gene>
    <name evidence="2" type="ORF">ACFQO8_05485</name>
</gene>
<organism evidence="2 3">
    <name type="scientific">Exiguobacterium aestuarii</name>
    <dbReference type="NCBI Taxonomy" id="273527"/>
    <lineage>
        <taxon>Bacteria</taxon>
        <taxon>Bacillati</taxon>
        <taxon>Bacillota</taxon>
        <taxon>Bacilli</taxon>
        <taxon>Bacillales</taxon>
        <taxon>Bacillales Family XII. Incertae Sedis</taxon>
        <taxon>Exiguobacterium</taxon>
    </lineage>
</organism>